<feature type="region of interest" description="Disordered" evidence="1">
    <location>
        <begin position="408"/>
        <end position="435"/>
    </location>
</feature>
<keyword evidence="4" id="KW-1185">Reference proteome</keyword>
<proteinExistence type="predicted"/>
<keyword evidence="2" id="KW-0472">Membrane</keyword>
<reference evidence="3" key="2">
    <citation type="submission" date="2021-04" db="EMBL/GenBank/DDBJ databases">
        <authorList>
            <person name="Podell S."/>
        </authorList>
    </citation>
    <scope>NUCLEOTIDE SEQUENCE</scope>
    <source>
        <strain evidence="3">Hildebrandi</strain>
    </source>
</reference>
<dbReference type="EMBL" id="JAGRRH010000023">
    <property type="protein sequence ID" value="KAG7343751.1"/>
    <property type="molecule type" value="Genomic_DNA"/>
</dbReference>
<dbReference type="PANTHER" id="PTHR20916:SF18">
    <property type="entry name" value="IPT_TIG DOMAIN-CONTAINING PROTEIN"/>
    <property type="match status" value="1"/>
</dbReference>
<evidence type="ECO:0000256" key="2">
    <source>
        <dbReference type="SAM" id="Phobius"/>
    </source>
</evidence>
<gene>
    <name evidence="3" type="ORF">IV203_021759</name>
</gene>
<dbReference type="OrthoDB" id="53856at2759"/>
<feature type="region of interest" description="Disordered" evidence="1">
    <location>
        <begin position="132"/>
        <end position="161"/>
    </location>
</feature>
<dbReference type="PANTHER" id="PTHR20916">
    <property type="entry name" value="CYSTEINE AND GLYCINE-RICH PROTEIN 2 BINDING PROTEIN"/>
    <property type="match status" value="1"/>
</dbReference>
<dbReference type="InterPro" id="IPR005331">
    <property type="entry name" value="Sulfotransferase"/>
</dbReference>
<name>A0A9K3PEG5_9STRA</name>
<feature type="transmembrane region" description="Helical" evidence="2">
    <location>
        <begin position="26"/>
        <end position="42"/>
    </location>
</feature>
<dbReference type="AlphaFoldDB" id="A0A9K3PEG5"/>
<dbReference type="GO" id="GO:0016020">
    <property type="term" value="C:membrane"/>
    <property type="evidence" value="ECO:0007669"/>
    <property type="project" value="InterPro"/>
</dbReference>
<evidence type="ECO:0008006" key="5">
    <source>
        <dbReference type="Google" id="ProtNLM"/>
    </source>
</evidence>
<dbReference type="Proteomes" id="UP000693970">
    <property type="component" value="Unassembled WGS sequence"/>
</dbReference>
<protein>
    <recommendedName>
        <fullName evidence="5">Sulfotransferase</fullName>
    </recommendedName>
</protein>
<dbReference type="GO" id="GO:0008146">
    <property type="term" value="F:sulfotransferase activity"/>
    <property type="evidence" value="ECO:0007669"/>
    <property type="project" value="InterPro"/>
</dbReference>
<sequence length="521" mass="60838">MKFQELHQHHQHHQQHQQRRIRRNRFLRWILYVSVVFTYTQWSRKWLLLPLSSTSSSLASFNAELLLNLSTVQTTTTIKSPKPLTMEQTTQPRLFVHIGKAGGTSIQVMVQKSTDKCQELLTKKRLVIQKNLNKHKKKNVNNNHEDDIRNDSEKQQEEDRIKDQTCAIAQIESKRVHLKAGQERYPYYQQFLVNVRNPIDRLISWYNYESQSFYKEPRWKEGGIASTNFQQLKECYPDGIGQIIYDGLLGDTVQKNDDTDDGSISPSITTTTNLQSKPTTSRCRKLAKDCLRGDIMCFGHNFYNYEVYGEDLLRWKLTTTTTTTSPEPKNDIRVDVIRSEHSMEDFETIIQLWTQPVVDAKMKTKTRSFLNLNKNNNDDDNQQSSFFQLTDYVRGLYGKVRTIEDYQVKPKKTLGNGGKNNKNNNNNNNNNNAQGRRVDVVSPVNKSVSQEAVTALCRWICIELKTYKHLLQIADNLSEQDVQTSFDELDERCQINVDQECGTEWEYRNIKEQKKVFDMPW</sequence>
<feature type="compositionally biased region" description="Low complexity" evidence="1">
    <location>
        <begin position="419"/>
        <end position="432"/>
    </location>
</feature>
<evidence type="ECO:0000256" key="1">
    <source>
        <dbReference type="SAM" id="MobiDB-lite"/>
    </source>
</evidence>
<reference evidence="3" key="1">
    <citation type="journal article" date="2021" name="Sci. Rep.">
        <title>Diploid genomic architecture of Nitzschia inconspicua, an elite biomass production diatom.</title>
        <authorList>
            <person name="Oliver A."/>
            <person name="Podell S."/>
            <person name="Pinowska A."/>
            <person name="Traller J.C."/>
            <person name="Smith S.R."/>
            <person name="McClure R."/>
            <person name="Beliaev A."/>
            <person name="Bohutskyi P."/>
            <person name="Hill E.A."/>
            <person name="Rabines A."/>
            <person name="Zheng H."/>
            <person name="Allen L.Z."/>
            <person name="Kuo A."/>
            <person name="Grigoriev I.V."/>
            <person name="Allen A.E."/>
            <person name="Hazlebeck D."/>
            <person name="Allen E.E."/>
        </authorList>
    </citation>
    <scope>NUCLEOTIDE SEQUENCE</scope>
    <source>
        <strain evidence="3">Hildebrandi</strain>
    </source>
</reference>
<comment type="caution">
    <text evidence="3">The sequence shown here is derived from an EMBL/GenBank/DDBJ whole genome shotgun (WGS) entry which is preliminary data.</text>
</comment>
<dbReference type="Pfam" id="PF03567">
    <property type="entry name" value="Sulfotransfer_2"/>
    <property type="match status" value="1"/>
</dbReference>
<keyword evidence="2" id="KW-0812">Transmembrane</keyword>
<evidence type="ECO:0000313" key="3">
    <source>
        <dbReference type="EMBL" id="KAG7343751.1"/>
    </source>
</evidence>
<feature type="compositionally biased region" description="Basic and acidic residues" evidence="1">
    <location>
        <begin position="143"/>
        <end position="161"/>
    </location>
</feature>
<accession>A0A9K3PEG5</accession>
<keyword evidence="2" id="KW-1133">Transmembrane helix</keyword>
<organism evidence="3 4">
    <name type="scientific">Nitzschia inconspicua</name>
    <dbReference type="NCBI Taxonomy" id="303405"/>
    <lineage>
        <taxon>Eukaryota</taxon>
        <taxon>Sar</taxon>
        <taxon>Stramenopiles</taxon>
        <taxon>Ochrophyta</taxon>
        <taxon>Bacillariophyta</taxon>
        <taxon>Bacillariophyceae</taxon>
        <taxon>Bacillariophycidae</taxon>
        <taxon>Bacillariales</taxon>
        <taxon>Bacillariaceae</taxon>
        <taxon>Nitzschia</taxon>
    </lineage>
</organism>
<evidence type="ECO:0000313" key="4">
    <source>
        <dbReference type="Proteomes" id="UP000693970"/>
    </source>
</evidence>